<accession>A0A0D3R1B8</accession>
<keyword evidence="4" id="KW-0946">Virion</keyword>
<keyword evidence="5" id="KW-0261">Viral envelope protein</keyword>
<evidence type="ECO:0000256" key="1">
    <source>
        <dbReference type="ARBA" id="ARBA00004563"/>
    </source>
</evidence>
<keyword evidence="14" id="KW-1185">Reference proteome</keyword>
<feature type="compositionally biased region" description="Low complexity" evidence="9">
    <location>
        <begin position="600"/>
        <end position="612"/>
    </location>
</feature>
<evidence type="ECO:0000256" key="10">
    <source>
        <dbReference type="SAM" id="Phobius"/>
    </source>
</evidence>
<dbReference type="InterPro" id="IPR001903">
    <property type="entry name" value="Rhabdo_glycop_FD"/>
</dbReference>
<dbReference type="KEGG" id="vg:37627507"/>
<reference evidence="13 14" key="1">
    <citation type="journal article" date="2015" name="PLoS Pathog.">
        <title>Evolution of genome size and complexity in the rhabdoviridae.</title>
        <authorList>
            <person name="Walker P.J."/>
            <person name="Firth C."/>
            <person name="Widen S.G."/>
            <person name="Blasdell K.R."/>
            <person name="Guzman H."/>
            <person name="Wood T.G."/>
            <person name="Paradkar P.N."/>
            <person name="Holmes E.C."/>
            <person name="Tesh R.B."/>
            <person name="Vasilakis N."/>
        </authorList>
    </citation>
    <scope>NUCLEOTIDE SEQUENCE [LARGE SCALE GENOMIC DNA]</scope>
    <source>
        <strain evidence="13">J-134</strain>
    </source>
</reference>
<organism evidence="13 14">
    <name type="scientific">La Joya virus</name>
    <dbReference type="NCBI Taxonomy" id="1272946"/>
    <lineage>
        <taxon>Viruses</taxon>
        <taxon>Riboviria</taxon>
        <taxon>Orthornavirae</taxon>
        <taxon>Negarnaviricota</taxon>
        <taxon>Haploviricotina</taxon>
        <taxon>Monjiviricetes</taxon>
        <taxon>Mononegavirales</taxon>
        <taxon>Rhabdoviridae</taxon>
        <taxon>Alpharhabdovirinae</taxon>
        <taxon>Hapavirus</taxon>
        <taxon>Hapavirus lajoya</taxon>
    </lineage>
</organism>
<keyword evidence="3" id="KW-0732">Signal</keyword>
<dbReference type="SUPFAM" id="SSF161008">
    <property type="entry name" value="Viral glycoprotein ectodomain-like"/>
    <property type="match status" value="1"/>
</dbReference>
<feature type="region of interest" description="Disordered" evidence="9">
    <location>
        <begin position="578"/>
        <end position="612"/>
    </location>
</feature>
<evidence type="ECO:0000256" key="3">
    <source>
        <dbReference type="ARBA" id="ARBA00022729"/>
    </source>
</evidence>
<dbReference type="GO" id="GO:0055036">
    <property type="term" value="C:virion membrane"/>
    <property type="evidence" value="ECO:0007669"/>
    <property type="project" value="UniProtKB-SubCell"/>
</dbReference>
<name>A0A0D3R1B8_9RHAB</name>
<dbReference type="EMBL" id="KM204986">
    <property type="protein sequence ID" value="AJR28297.1"/>
    <property type="molecule type" value="Viral_cRNA"/>
</dbReference>
<evidence type="ECO:0000259" key="12">
    <source>
        <dbReference type="Pfam" id="PF24833"/>
    </source>
</evidence>
<evidence type="ECO:0000256" key="2">
    <source>
        <dbReference type="ARBA" id="ARBA00022692"/>
    </source>
</evidence>
<evidence type="ECO:0000259" key="11">
    <source>
        <dbReference type="Pfam" id="PF00974"/>
    </source>
</evidence>
<dbReference type="GO" id="GO:0019031">
    <property type="term" value="C:viral envelope"/>
    <property type="evidence" value="ECO:0007669"/>
    <property type="project" value="UniProtKB-KW"/>
</dbReference>
<evidence type="ECO:0000313" key="13">
    <source>
        <dbReference type="EMBL" id="AJR28297.1"/>
    </source>
</evidence>
<feature type="compositionally biased region" description="Basic residues" evidence="9">
    <location>
        <begin position="578"/>
        <end position="590"/>
    </location>
</feature>
<dbReference type="Gene3D" id="2.30.29.130">
    <property type="match status" value="1"/>
</dbReference>
<keyword evidence="8" id="KW-0325">Glycoprotein</keyword>
<keyword evidence="6 10" id="KW-1133">Transmembrane helix</keyword>
<evidence type="ECO:0000313" key="14">
    <source>
        <dbReference type="Proteomes" id="UP000157362"/>
    </source>
</evidence>
<feature type="domain" description="Spike glycoprotein fusion" evidence="11">
    <location>
        <begin position="109"/>
        <end position="208"/>
    </location>
</feature>
<evidence type="ECO:0000256" key="6">
    <source>
        <dbReference type="ARBA" id="ARBA00022989"/>
    </source>
</evidence>
<dbReference type="GeneID" id="37627507"/>
<evidence type="ECO:0000256" key="5">
    <source>
        <dbReference type="ARBA" id="ARBA00022879"/>
    </source>
</evidence>
<proteinExistence type="predicted"/>
<evidence type="ECO:0000256" key="7">
    <source>
        <dbReference type="ARBA" id="ARBA00023136"/>
    </source>
</evidence>
<dbReference type="Pfam" id="PF24833">
    <property type="entry name" value="Rhabdo_glycop_CD"/>
    <property type="match status" value="1"/>
</dbReference>
<evidence type="ECO:0000256" key="4">
    <source>
        <dbReference type="ARBA" id="ARBA00022844"/>
    </source>
</evidence>
<dbReference type="OrthoDB" id="21147at10239"/>
<evidence type="ECO:0000256" key="9">
    <source>
        <dbReference type="SAM" id="MobiDB-lite"/>
    </source>
</evidence>
<dbReference type="InterPro" id="IPR055447">
    <property type="entry name" value="Rhabdo_glycop_CD"/>
</dbReference>
<feature type="domain" description="Spike glycoprotein G central" evidence="12">
    <location>
        <begin position="310"/>
        <end position="424"/>
    </location>
</feature>
<dbReference type="Pfam" id="PF00974">
    <property type="entry name" value="Rhabdo_glycop_FD"/>
    <property type="match status" value="1"/>
</dbReference>
<dbReference type="Proteomes" id="UP000157362">
    <property type="component" value="Segment"/>
</dbReference>
<feature type="transmembrane region" description="Helical" evidence="10">
    <location>
        <begin position="544"/>
        <end position="570"/>
    </location>
</feature>
<keyword evidence="2 10" id="KW-0812">Transmembrane</keyword>
<evidence type="ECO:0000256" key="8">
    <source>
        <dbReference type="ARBA" id="ARBA00023180"/>
    </source>
</evidence>
<protein>
    <submittedName>
        <fullName evidence="13">Glycoprotein</fullName>
    </submittedName>
</protein>
<sequence length="612" mass="69952">MELIKIHLMLISFFTSSAGLERGSVGSISLISTEKLNLSTSHHDKGIFQNREKPLGHEVVLPVHCTGEWVEKPAMSLACPKRKINGPDGYYDEYFAKMWHPPTHASPEVKGYLCQKTTWNAKCEETWYFSTSKSTTIDETPINEDDCRAALILYKTGELLEPFFPPFSCYWNNININSKTFVTIHEHPTVLDLYKDTKKDPIFLHGECDGEVCETVHSNVLWVEAPLEERDDFCDPALWESSNVYTEKGGPQIPIVLESDVYGPRYTQGMCWMRICGVWGFRFSSGEWWGFRMVNKDFQGLWYTGKIPSCYGDFEVSFAHEAIAMTQLLENLSYKDHKCVDVLSTLRGNKVINAYELSYLVPEHPGFGPAYRILMVKNKRNVTQPVFILQTKNCRYQRAYLTNLSFTITGEETSESVKVGVWGDNQPVYLNWTEIGVNSTYKPNITGNWHQLMTFNGLMRFDKTLLFPQSVFVDAPNVSLLLDGFQLDLIEHPHQYFGRDEKTPSSLYKFYPHGNSTNVGEVIEGWFKSAKNAIGSLFSGMSSLMWWIISTVLSLITLLVCYRCGLLSLVKRMFTKRTRPSKKGRTSRSSHRMEHIYTEPNNPSSSSNPFFA</sequence>
<comment type="subcellular location">
    <subcellularLocation>
        <location evidence="1">Virion membrane</location>
        <topology evidence="1">Single-pass type I membrane protein</topology>
    </subcellularLocation>
</comment>
<dbReference type="RefSeq" id="YP_009362175.1">
    <property type="nucleotide sequence ID" value="NC_034537.1"/>
</dbReference>
<keyword evidence="7 10" id="KW-0472">Membrane</keyword>